<accession>A0A4U5MC37</accession>
<feature type="domain" description="AN1-type" evidence="6">
    <location>
        <begin position="5"/>
        <end position="53"/>
    </location>
</feature>
<dbReference type="PANTHER" id="PTHR14677">
    <property type="entry name" value="ARSENITE INDUCUBLE RNA ASSOCIATED PROTEIN AIP-1-RELATED"/>
    <property type="match status" value="1"/>
</dbReference>
<name>A0A4U5MC37_STECR</name>
<evidence type="ECO:0000313" key="8">
    <source>
        <dbReference type="Proteomes" id="UP000298663"/>
    </source>
</evidence>
<dbReference type="AlphaFoldDB" id="A0A4U5MC37"/>
<keyword evidence="4" id="KW-0862">Zinc</keyword>
<evidence type="ECO:0000313" key="7">
    <source>
        <dbReference type="EMBL" id="TKR66602.1"/>
    </source>
</evidence>
<dbReference type="InterPro" id="IPR035896">
    <property type="entry name" value="AN1-like_Znf"/>
</dbReference>
<evidence type="ECO:0000259" key="6">
    <source>
        <dbReference type="PROSITE" id="PS51039"/>
    </source>
</evidence>
<dbReference type="PANTHER" id="PTHR14677:SF20">
    <property type="entry name" value="ZINC FINGER AN1-TYPE CONTAINING 2A-RELATED"/>
    <property type="match status" value="1"/>
</dbReference>
<evidence type="ECO:0000256" key="1">
    <source>
        <dbReference type="ARBA" id="ARBA00022723"/>
    </source>
</evidence>
<dbReference type="GO" id="GO:0005783">
    <property type="term" value="C:endoplasmic reticulum"/>
    <property type="evidence" value="ECO:0007669"/>
    <property type="project" value="TreeGrafter"/>
</dbReference>
<dbReference type="Pfam" id="PF01428">
    <property type="entry name" value="zf-AN1"/>
    <property type="match status" value="2"/>
</dbReference>
<dbReference type="SUPFAM" id="SSF118310">
    <property type="entry name" value="AN1-like Zinc finger"/>
    <property type="match status" value="2"/>
</dbReference>
<gene>
    <name evidence="7" type="ORF">L596_022876</name>
</gene>
<dbReference type="PROSITE" id="PS51039">
    <property type="entry name" value="ZF_AN1"/>
    <property type="match status" value="2"/>
</dbReference>
<dbReference type="InterPro" id="IPR000058">
    <property type="entry name" value="Znf_AN1"/>
</dbReference>
<sequence>MAEFPDFGRHCSEEMCNKLDYLPIQCNSCSKPYCSFHFSFEEHNCVGPRLKDVRVPVCSKCSEPVPVGKNEDPEAKMKAHLDANCATSKTQIFKKYCTVDNCRKRELLPVTCTLCKMQFCLRHRHTADHKCKVVLDKSKFVMRGPFIVSKNTVKVH</sequence>
<dbReference type="InterPro" id="IPR057357">
    <property type="entry name" value="Znf-C2H2_ZFAND2A/B"/>
</dbReference>
<keyword evidence="1" id="KW-0479">Metal-binding</keyword>
<dbReference type="GO" id="GO:0043161">
    <property type="term" value="P:proteasome-mediated ubiquitin-dependent protein catabolic process"/>
    <property type="evidence" value="ECO:0007669"/>
    <property type="project" value="TreeGrafter"/>
</dbReference>
<reference evidence="7 8" key="2">
    <citation type="journal article" date="2019" name="G3 (Bethesda)">
        <title>Hybrid Assembly of the Genome of the Entomopathogenic Nematode Steinernema carpocapsae Identifies the X-Chromosome.</title>
        <authorList>
            <person name="Serra L."/>
            <person name="Macchietto M."/>
            <person name="Macias-Munoz A."/>
            <person name="McGill C.J."/>
            <person name="Rodriguez I.M."/>
            <person name="Rodriguez B."/>
            <person name="Murad R."/>
            <person name="Mortazavi A."/>
        </authorList>
    </citation>
    <scope>NUCLEOTIDE SEQUENCE [LARGE SCALE GENOMIC DNA]</scope>
    <source>
        <strain evidence="7 8">ALL</strain>
    </source>
</reference>
<keyword evidence="8" id="KW-1185">Reference proteome</keyword>
<proteinExistence type="predicted"/>
<evidence type="ECO:0000256" key="5">
    <source>
        <dbReference type="PROSITE-ProRule" id="PRU00449"/>
    </source>
</evidence>
<dbReference type="GO" id="GO:0008270">
    <property type="term" value="F:zinc ion binding"/>
    <property type="evidence" value="ECO:0007669"/>
    <property type="project" value="UniProtKB-KW"/>
</dbReference>
<reference evidence="7 8" key="1">
    <citation type="journal article" date="2015" name="Genome Biol.">
        <title>Comparative genomics of Steinernema reveals deeply conserved gene regulatory networks.</title>
        <authorList>
            <person name="Dillman A.R."/>
            <person name="Macchietto M."/>
            <person name="Porter C.F."/>
            <person name="Rogers A."/>
            <person name="Williams B."/>
            <person name="Antoshechkin I."/>
            <person name="Lee M.M."/>
            <person name="Goodwin Z."/>
            <person name="Lu X."/>
            <person name="Lewis E.E."/>
            <person name="Goodrich-Blair H."/>
            <person name="Stock S.P."/>
            <person name="Adams B.J."/>
            <person name="Sternberg P.W."/>
            <person name="Mortazavi A."/>
        </authorList>
    </citation>
    <scope>NUCLEOTIDE SEQUENCE [LARGE SCALE GENOMIC DNA]</scope>
    <source>
        <strain evidence="7 8">ALL</strain>
    </source>
</reference>
<dbReference type="Pfam" id="PF25403">
    <property type="entry name" value="zf-C2H2_ZFAND2"/>
    <property type="match status" value="1"/>
</dbReference>
<dbReference type="Gene3D" id="4.10.1110.10">
    <property type="entry name" value="AN1-like Zinc finger"/>
    <property type="match status" value="2"/>
</dbReference>
<evidence type="ECO:0000256" key="3">
    <source>
        <dbReference type="ARBA" id="ARBA00022771"/>
    </source>
</evidence>
<dbReference type="OrthoDB" id="431929at2759"/>
<evidence type="ECO:0000256" key="4">
    <source>
        <dbReference type="ARBA" id="ARBA00022833"/>
    </source>
</evidence>
<protein>
    <recommendedName>
        <fullName evidence="6">AN1-type domain-containing protein</fullName>
    </recommendedName>
</protein>
<evidence type="ECO:0000256" key="2">
    <source>
        <dbReference type="ARBA" id="ARBA00022737"/>
    </source>
</evidence>
<keyword evidence="2" id="KW-0677">Repeat</keyword>
<keyword evidence="3 5" id="KW-0863">Zinc-finger</keyword>
<dbReference type="GO" id="GO:0045047">
    <property type="term" value="P:protein targeting to ER"/>
    <property type="evidence" value="ECO:0007669"/>
    <property type="project" value="TreeGrafter"/>
</dbReference>
<organism evidence="7 8">
    <name type="scientific">Steinernema carpocapsae</name>
    <name type="common">Entomopathogenic nematode</name>
    <dbReference type="NCBI Taxonomy" id="34508"/>
    <lineage>
        <taxon>Eukaryota</taxon>
        <taxon>Metazoa</taxon>
        <taxon>Ecdysozoa</taxon>
        <taxon>Nematoda</taxon>
        <taxon>Chromadorea</taxon>
        <taxon>Rhabditida</taxon>
        <taxon>Tylenchina</taxon>
        <taxon>Panagrolaimomorpha</taxon>
        <taxon>Strongyloidoidea</taxon>
        <taxon>Steinernematidae</taxon>
        <taxon>Steinernema</taxon>
    </lineage>
</organism>
<dbReference type="EMBL" id="AZBU02000008">
    <property type="protein sequence ID" value="TKR66602.1"/>
    <property type="molecule type" value="Genomic_DNA"/>
</dbReference>
<dbReference type="SMART" id="SM00154">
    <property type="entry name" value="ZnF_AN1"/>
    <property type="match status" value="2"/>
</dbReference>
<dbReference type="STRING" id="34508.A0A4U5MC37"/>
<feature type="domain" description="AN1-type" evidence="6">
    <location>
        <begin position="91"/>
        <end position="139"/>
    </location>
</feature>
<dbReference type="Proteomes" id="UP000298663">
    <property type="component" value="Unassembled WGS sequence"/>
</dbReference>
<comment type="caution">
    <text evidence="7">The sequence shown here is derived from an EMBL/GenBank/DDBJ whole genome shotgun (WGS) entry which is preliminary data.</text>
</comment>